<organism evidence="2 3">
    <name type="scientific">Branchiostoma belcheri</name>
    <name type="common">Amphioxus</name>
    <dbReference type="NCBI Taxonomy" id="7741"/>
    <lineage>
        <taxon>Eukaryota</taxon>
        <taxon>Metazoa</taxon>
        <taxon>Chordata</taxon>
        <taxon>Cephalochordata</taxon>
        <taxon>Leptocardii</taxon>
        <taxon>Amphioxiformes</taxon>
        <taxon>Branchiostomatidae</taxon>
        <taxon>Branchiostoma</taxon>
    </lineage>
</organism>
<dbReference type="InterPro" id="IPR004843">
    <property type="entry name" value="Calcineurin-like_PHP"/>
</dbReference>
<dbReference type="InterPro" id="IPR029052">
    <property type="entry name" value="Metallo-depent_PP-like"/>
</dbReference>
<dbReference type="KEGG" id="bbel:109478303"/>
<sequence length="238" mass="26173">MERLHVTIDESIVGGRRVFVFGDVHGCYDELVSLLDRAEETAPGNVLYISVGDLINRGPMSAQVVSLVRKHGILAVRGNHEENLLSSLSTKCMSGKKRQLAQTLTTEDINFLQNLPYTITISSLNAIIVHAGLMPAVPLAKQDPYALTCMRNVVETKPDGYRPYSETDKGVAWASVWPGPEHVYYGHDARRGRDGIQRHEYATGLDTRCVKGGQLTGIFLDGAKELLSVPAKMNYFSG</sequence>
<dbReference type="GeneID" id="109478303"/>
<dbReference type="Proteomes" id="UP000515135">
    <property type="component" value="Unplaced"/>
</dbReference>
<proteinExistence type="predicted"/>
<accession>A0A6P4ZWK9</accession>
<reference evidence="3" key="1">
    <citation type="submission" date="2025-08" db="UniProtKB">
        <authorList>
            <consortium name="RefSeq"/>
        </authorList>
    </citation>
    <scope>IDENTIFICATION</scope>
    <source>
        <tissue evidence="3">Gonad</tissue>
    </source>
</reference>
<dbReference type="RefSeq" id="XP_019635342.1">
    <property type="nucleotide sequence ID" value="XM_019779783.1"/>
</dbReference>
<dbReference type="PANTHER" id="PTHR42850">
    <property type="entry name" value="METALLOPHOSPHOESTERASE"/>
    <property type="match status" value="1"/>
</dbReference>
<name>A0A6P4ZWK9_BRABE</name>
<gene>
    <name evidence="3" type="primary">LOC109478303</name>
</gene>
<dbReference type="Gene3D" id="3.60.21.10">
    <property type="match status" value="1"/>
</dbReference>
<evidence type="ECO:0000259" key="1">
    <source>
        <dbReference type="Pfam" id="PF00149"/>
    </source>
</evidence>
<dbReference type="GO" id="GO:0000298">
    <property type="term" value="F:endopolyphosphatase activity"/>
    <property type="evidence" value="ECO:0007669"/>
    <property type="project" value="TreeGrafter"/>
</dbReference>
<dbReference type="PANTHER" id="PTHR42850:SF4">
    <property type="entry name" value="ZINC-DEPENDENT ENDOPOLYPHOSPHATASE"/>
    <property type="match status" value="1"/>
</dbReference>
<dbReference type="Pfam" id="PF00149">
    <property type="entry name" value="Metallophos"/>
    <property type="match status" value="1"/>
</dbReference>
<evidence type="ECO:0000313" key="2">
    <source>
        <dbReference type="Proteomes" id="UP000515135"/>
    </source>
</evidence>
<keyword evidence="2" id="KW-1185">Reference proteome</keyword>
<dbReference type="InterPro" id="IPR050126">
    <property type="entry name" value="Ap4A_hydrolase"/>
</dbReference>
<dbReference type="OrthoDB" id="10267127at2759"/>
<protein>
    <submittedName>
        <fullName evidence="3">Uncharacterized protein LOC109478303</fullName>
    </submittedName>
</protein>
<dbReference type="CDD" id="cd00144">
    <property type="entry name" value="MPP_PPP_family"/>
    <property type="match status" value="1"/>
</dbReference>
<dbReference type="AlphaFoldDB" id="A0A6P4ZWK9"/>
<dbReference type="GO" id="GO:0006798">
    <property type="term" value="P:polyphosphate catabolic process"/>
    <property type="evidence" value="ECO:0007669"/>
    <property type="project" value="TreeGrafter"/>
</dbReference>
<evidence type="ECO:0000313" key="3">
    <source>
        <dbReference type="RefSeq" id="XP_019635342.1"/>
    </source>
</evidence>
<dbReference type="SUPFAM" id="SSF56300">
    <property type="entry name" value="Metallo-dependent phosphatases"/>
    <property type="match status" value="1"/>
</dbReference>
<dbReference type="GO" id="GO:0005737">
    <property type="term" value="C:cytoplasm"/>
    <property type="evidence" value="ECO:0007669"/>
    <property type="project" value="TreeGrafter"/>
</dbReference>
<dbReference type="GO" id="GO:0016791">
    <property type="term" value="F:phosphatase activity"/>
    <property type="evidence" value="ECO:0007669"/>
    <property type="project" value="TreeGrafter"/>
</dbReference>
<feature type="domain" description="Calcineurin-like phosphoesterase" evidence="1">
    <location>
        <begin position="17"/>
        <end position="134"/>
    </location>
</feature>